<comment type="caution">
    <text evidence="2">The sequence shown here is derived from an EMBL/GenBank/DDBJ whole genome shotgun (WGS) entry which is preliminary data.</text>
</comment>
<gene>
    <name evidence="2" type="ORF">DW099_12220</name>
</gene>
<protein>
    <recommendedName>
        <fullName evidence="1">R3H domain-containing protein</fullName>
    </recommendedName>
</protein>
<name>A0A415E1D9_9FIRM</name>
<dbReference type="OrthoDB" id="3199465at2"/>
<dbReference type="STRING" id="1776384.GCA_900086585_01015"/>
<dbReference type="AlphaFoldDB" id="A0A415E1D9"/>
<dbReference type="InterPro" id="IPR001374">
    <property type="entry name" value="R3H_dom"/>
</dbReference>
<organism evidence="2 3">
    <name type="scientific">Emergencia timonensis</name>
    <dbReference type="NCBI Taxonomy" id="1776384"/>
    <lineage>
        <taxon>Bacteria</taxon>
        <taxon>Bacillati</taxon>
        <taxon>Bacillota</taxon>
        <taxon>Clostridia</taxon>
        <taxon>Peptostreptococcales</taxon>
        <taxon>Anaerovoracaceae</taxon>
        <taxon>Emergencia</taxon>
    </lineage>
</organism>
<dbReference type="RefSeq" id="WP_118335885.1">
    <property type="nucleotide sequence ID" value="NZ_AP025567.1"/>
</dbReference>
<dbReference type="PROSITE" id="PS51061">
    <property type="entry name" value="R3H"/>
    <property type="match status" value="1"/>
</dbReference>
<evidence type="ECO:0000313" key="3">
    <source>
        <dbReference type="Proteomes" id="UP000284841"/>
    </source>
</evidence>
<dbReference type="GO" id="GO:0003676">
    <property type="term" value="F:nucleic acid binding"/>
    <property type="evidence" value="ECO:0007669"/>
    <property type="project" value="UniProtKB-UniRule"/>
</dbReference>
<dbReference type="Proteomes" id="UP000284841">
    <property type="component" value="Unassembled WGS sequence"/>
</dbReference>
<keyword evidence="3" id="KW-1185">Reference proteome</keyword>
<sequence length="292" mass="34333">MRDFTKALEQEVKRTNKLLETSGRFMESAPKGHLSIRKRVHQISYYWEIDEKRKGRRHNRQINITKDKNMILKLTEKAIQKEVNRRCNRNLKVLEKLQDSYQPLDVAEIAKGLPPKYQNVLLMRKKRLVEERLTAPYSKCPFNEKYHTHETDYGELVRSKSEQILANTLFAYGIPFHYEEEFLYTVGNRGRIYSDFTIFLPDGKILIWEHLGLLNSEKYCYDNVKKLNIYQMNGFSLGDNFIITMDDNKGNFSSGVINEIIKTQILPLFDGVKIDRQKIIAGIRPMQAALHR</sequence>
<accession>A0A415E1D9</accession>
<dbReference type="EMBL" id="QRMS01000003">
    <property type="protein sequence ID" value="RHJ87456.1"/>
    <property type="molecule type" value="Genomic_DNA"/>
</dbReference>
<evidence type="ECO:0000313" key="2">
    <source>
        <dbReference type="EMBL" id="RHJ87456.1"/>
    </source>
</evidence>
<proteinExistence type="predicted"/>
<reference evidence="2 3" key="1">
    <citation type="submission" date="2018-08" db="EMBL/GenBank/DDBJ databases">
        <title>A genome reference for cultivated species of the human gut microbiota.</title>
        <authorList>
            <person name="Zou Y."/>
            <person name="Xue W."/>
            <person name="Luo G."/>
        </authorList>
    </citation>
    <scope>NUCLEOTIDE SEQUENCE [LARGE SCALE GENOMIC DNA]</scope>
    <source>
        <strain evidence="2 3">AM07-24</strain>
    </source>
</reference>
<evidence type="ECO:0000259" key="1">
    <source>
        <dbReference type="PROSITE" id="PS51061"/>
    </source>
</evidence>
<feature type="domain" description="R3H" evidence="1">
    <location>
        <begin position="2"/>
        <end position="68"/>
    </location>
</feature>